<evidence type="ECO:0000256" key="3">
    <source>
        <dbReference type="ARBA" id="ARBA00023237"/>
    </source>
</evidence>
<name>A0A315Z4Q6_SEDFL</name>
<dbReference type="PANTHER" id="PTHR40980:SF4">
    <property type="entry name" value="TONB-DEPENDENT RECEPTOR-LIKE BETA-BARREL DOMAIN-CONTAINING PROTEIN"/>
    <property type="match status" value="1"/>
</dbReference>
<sequence length="798" mass="89941">MNRFNQIFLLTVFFILGNSSFSLAEEKPVKGTIKGQILDKETKEVVSYATVNLLNENEKSIGGALTDDNGEFHLKNIPLGEYTLVIQFVGYETFKKSVLLTKESKSVDLSISIEENVSELEEVVVEGKKAMIENRIDKKIVNVSEAMIAEGNLATEVLNTIPEVNVDANGQISLRGESNVRVLIDGKPSQIDPSQILQSMPADAIDKIEVITNPSAKYDPEGLSGIINVITKKDRMQGLNGSISANLGSRDKYSGGINLNYRYKKFNTFLQSYQSDNRYISERTLERTYTSIDQANFSQKENGLSKNGYGNLKVGFDYFIDSLNTLTFSVQRWQWRGDDTNIYRNIDHSTGEESFYKGLFYNRSGGDEANLNYRRELEKGSLEMDAFIEKGSADFNPSNFFKSGELMDYEPLTEIVNNANWYFGSFAIDYETALTEKSKLELGYKGQIIDAEVQIEDDKESFERPDLYEYPYLENIHAVYGNYMNQLTEKFTVKAGLRVENASIDGGIYGTVNEVSVDTTFNINYTSLFPTLHFQYKLSEESQFGLSYSRRIQRPDVMQLLPVENSNNPQSVQVGNPGLQPSFTNSMELQFGKTKEKFSLNSSLYIRHSTDIIRGVTSFDEENNRTVMTYANLGESLTGGLSLSGQISITDWFNVSPSMDIYYLDITDENSNFTIPEDAKPLNFSAKLNTEIQLPWDIQFQAMGRYSGERYDAQSINQPNYNLDLAVRKKVLKGAGNVSLKVNNLIYSGYPSTVYGDGFTENVHYYGENPIFRASFTYSFGGKFQGRQKRKLEGSGGL</sequence>
<dbReference type="EMBL" id="QGDO01000007">
    <property type="protein sequence ID" value="PWJ38463.1"/>
    <property type="molecule type" value="Genomic_DNA"/>
</dbReference>
<evidence type="ECO:0000256" key="2">
    <source>
        <dbReference type="ARBA" id="ARBA00023136"/>
    </source>
</evidence>
<evidence type="ECO:0000259" key="5">
    <source>
        <dbReference type="Pfam" id="PF07715"/>
    </source>
</evidence>
<dbReference type="SUPFAM" id="SSF56935">
    <property type="entry name" value="Porins"/>
    <property type="match status" value="1"/>
</dbReference>
<feature type="signal peptide" evidence="4">
    <location>
        <begin position="1"/>
        <end position="24"/>
    </location>
</feature>
<keyword evidence="7" id="KW-0675">Receptor</keyword>
<evidence type="ECO:0000256" key="4">
    <source>
        <dbReference type="SAM" id="SignalP"/>
    </source>
</evidence>
<comment type="subcellular location">
    <subcellularLocation>
        <location evidence="1">Cell outer membrane</location>
    </subcellularLocation>
</comment>
<evidence type="ECO:0000259" key="6">
    <source>
        <dbReference type="Pfam" id="PF14905"/>
    </source>
</evidence>
<dbReference type="Pfam" id="PF13715">
    <property type="entry name" value="CarbopepD_reg_2"/>
    <property type="match status" value="1"/>
</dbReference>
<keyword evidence="8" id="KW-1185">Reference proteome</keyword>
<comment type="caution">
    <text evidence="7">The sequence shown here is derived from an EMBL/GenBank/DDBJ whole genome shotgun (WGS) entry which is preliminary data.</text>
</comment>
<dbReference type="OrthoDB" id="905812at2"/>
<dbReference type="RefSeq" id="WP_109621555.1">
    <property type="nucleotide sequence ID" value="NZ_QGDO01000007.1"/>
</dbReference>
<evidence type="ECO:0000313" key="8">
    <source>
        <dbReference type="Proteomes" id="UP000245535"/>
    </source>
</evidence>
<protein>
    <submittedName>
        <fullName evidence="7">Outer membrane receptor protein involved in Fe transport</fullName>
    </submittedName>
</protein>
<evidence type="ECO:0000256" key="1">
    <source>
        <dbReference type="ARBA" id="ARBA00004442"/>
    </source>
</evidence>
<dbReference type="Pfam" id="PF07715">
    <property type="entry name" value="Plug"/>
    <property type="match status" value="1"/>
</dbReference>
<dbReference type="Gene3D" id="2.40.170.20">
    <property type="entry name" value="TonB-dependent receptor, beta-barrel domain"/>
    <property type="match status" value="1"/>
</dbReference>
<dbReference type="Proteomes" id="UP000245535">
    <property type="component" value="Unassembled WGS sequence"/>
</dbReference>
<dbReference type="InterPro" id="IPR037066">
    <property type="entry name" value="Plug_dom_sf"/>
</dbReference>
<organism evidence="7 8">
    <name type="scientific">Sediminitomix flava</name>
    <dbReference type="NCBI Taxonomy" id="379075"/>
    <lineage>
        <taxon>Bacteria</taxon>
        <taxon>Pseudomonadati</taxon>
        <taxon>Bacteroidota</taxon>
        <taxon>Cytophagia</taxon>
        <taxon>Cytophagales</taxon>
        <taxon>Flammeovirgaceae</taxon>
        <taxon>Sediminitomix</taxon>
    </lineage>
</organism>
<dbReference type="InterPro" id="IPR008969">
    <property type="entry name" value="CarboxyPept-like_regulatory"/>
</dbReference>
<reference evidence="7 8" key="1">
    <citation type="submission" date="2018-03" db="EMBL/GenBank/DDBJ databases">
        <title>Genomic Encyclopedia of Archaeal and Bacterial Type Strains, Phase II (KMG-II): from individual species to whole genera.</title>
        <authorList>
            <person name="Goeker M."/>
        </authorList>
    </citation>
    <scope>NUCLEOTIDE SEQUENCE [LARGE SCALE GENOMIC DNA]</scope>
    <source>
        <strain evidence="7 8">DSM 28229</strain>
    </source>
</reference>
<dbReference type="SUPFAM" id="SSF49464">
    <property type="entry name" value="Carboxypeptidase regulatory domain-like"/>
    <property type="match status" value="1"/>
</dbReference>
<dbReference type="InterPro" id="IPR012910">
    <property type="entry name" value="Plug_dom"/>
</dbReference>
<keyword evidence="3" id="KW-0998">Cell outer membrane</keyword>
<feature type="domain" description="TonB-dependent receptor plug" evidence="5">
    <location>
        <begin position="154"/>
        <end position="226"/>
    </location>
</feature>
<dbReference type="InterPro" id="IPR041700">
    <property type="entry name" value="OMP_b-brl_3"/>
</dbReference>
<dbReference type="Gene3D" id="2.60.40.1120">
    <property type="entry name" value="Carboxypeptidase-like, regulatory domain"/>
    <property type="match status" value="1"/>
</dbReference>
<evidence type="ECO:0000313" key="7">
    <source>
        <dbReference type="EMBL" id="PWJ38463.1"/>
    </source>
</evidence>
<dbReference type="Pfam" id="PF14905">
    <property type="entry name" value="OMP_b-brl_3"/>
    <property type="match status" value="1"/>
</dbReference>
<dbReference type="Gene3D" id="2.170.130.10">
    <property type="entry name" value="TonB-dependent receptor, plug domain"/>
    <property type="match status" value="1"/>
</dbReference>
<keyword evidence="4" id="KW-0732">Signal</keyword>
<feature type="chain" id="PRO_5016244929" evidence="4">
    <location>
        <begin position="25"/>
        <end position="798"/>
    </location>
</feature>
<feature type="domain" description="Outer membrane protein beta-barrel" evidence="6">
    <location>
        <begin position="389"/>
        <end position="778"/>
    </location>
</feature>
<keyword evidence="2" id="KW-0472">Membrane</keyword>
<dbReference type="GO" id="GO:0009279">
    <property type="term" value="C:cell outer membrane"/>
    <property type="evidence" value="ECO:0007669"/>
    <property type="project" value="UniProtKB-SubCell"/>
</dbReference>
<gene>
    <name evidence="7" type="ORF">BC781_10753</name>
</gene>
<accession>A0A315Z4Q6</accession>
<dbReference type="PANTHER" id="PTHR40980">
    <property type="entry name" value="PLUG DOMAIN-CONTAINING PROTEIN"/>
    <property type="match status" value="1"/>
</dbReference>
<proteinExistence type="predicted"/>
<dbReference type="AlphaFoldDB" id="A0A315Z4Q6"/>
<dbReference type="InterPro" id="IPR036942">
    <property type="entry name" value="Beta-barrel_TonB_sf"/>
</dbReference>